<keyword evidence="3" id="KW-0052">Apoplast</keyword>
<evidence type="ECO:0000256" key="5">
    <source>
        <dbReference type="ARBA" id="ARBA00022702"/>
    </source>
</evidence>
<keyword evidence="4" id="KW-0964">Secreted</keyword>
<sequence length="112" mass="12182">MARAQIKQYFYALFLLAMVLFLSYGIMPSEQRELKAAKWNTSSNKCSNYVTNDQKNAQGVNLNGCIGDMDQNKDGDSPGDEQVGVDDFRPTTPGHSPGVGHGDGPKNISSKP</sequence>
<proteinExistence type="inferred from homology"/>
<evidence type="ECO:0000256" key="3">
    <source>
        <dbReference type="ARBA" id="ARBA00022523"/>
    </source>
</evidence>
<feature type="transmembrane region" description="Helical" evidence="9">
    <location>
        <begin position="9"/>
        <end position="27"/>
    </location>
</feature>
<keyword evidence="9" id="KW-0472">Membrane</keyword>
<accession>A0AAV3RM33</accession>
<evidence type="ECO:0000256" key="6">
    <source>
        <dbReference type="ARBA" id="ARBA00022729"/>
    </source>
</evidence>
<evidence type="ECO:0000256" key="4">
    <source>
        <dbReference type="ARBA" id="ARBA00022525"/>
    </source>
</evidence>
<reference evidence="10 11" key="1">
    <citation type="submission" date="2024-01" db="EMBL/GenBank/DDBJ databases">
        <title>The complete chloroplast genome sequence of Lithospermum erythrorhizon: insights into the phylogenetic relationship among Boraginaceae species and the maternal lineages of purple gromwells.</title>
        <authorList>
            <person name="Okada T."/>
            <person name="Watanabe K."/>
        </authorList>
    </citation>
    <scope>NUCLEOTIDE SEQUENCE [LARGE SCALE GENOMIC DNA]</scope>
</reference>
<name>A0AAV3RM33_LITER</name>
<dbReference type="GO" id="GO:0006995">
    <property type="term" value="P:cellular response to nitrogen starvation"/>
    <property type="evidence" value="ECO:0007669"/>
    <property type="project" value="UniProtKB-ARBA"/>
</dbReference>
<dbReference type="AlphaFoldDB" id="A0AAV3RM33"/>
<evidence type="ECO:0000256" key="1">
    <source>
        <dbReference type="ARBA" id="ARBA00004271"/>
    </source>
</evidence>
<keyword evidence="9" id="KW-1133">Transmembrane helix</keyword>
<dbReference type="GO" id="GO:1902025">
    <property type="term" value="P:nitrate import"/>
    <property type="evidence" value="ECO:0007669"/>
    <property type="project" value="TreeGrafter"/>
</dbReference>
<dbReference type="GO" id="GO:0048364">
    <property type="term" value="P:root development"/>
    <property type="evidence" value="ECO:0007669"/>
    <property type="project" value="InterPro"/>
</dbReference>
<evidence type="ECO:0000256" key="7">
    <source>
        <dbReference type="ARBA" id="ARBA00023278"/>
    </source>
</evidence>
<gene>
    <name evidence="10" type="ORF">LIER_28573</name>
</gene>
<keyword evidence="5" id="KW-0372">Hormone</keyword>
<comment type="similarity">
    <text evidence="2">Belongs to the C-terminally encoded plant signaling peptide (CEP) family.</text>
</comment>
<dbReference type="PANTHER" id="PTHR33348">
    <property type="entry name" value="PRECURSOR OF CEP5"/>
    <property type="match status" value="1"/>
</dbReference>
<dbReference type="GO" id="GO:2000280">
    <property type="term" value="P:regulation of root development"/>
    <property type="evidence" value="ECO:0007669"/>
    <property type="project" value="TreeGrafter"/>
</dbReference>
<feature type="region of interest" description="Disordered" evidence="8">
    <location>
        <begin position="60"/>
        <end position="112"/>
    </location>
</feature>
<comment type="subcellular location">
    <subcellularLocation>
        <location evidence="1">Secreted</location>
        <location evidence="1">Extracellular space</location>
        <location evidence="1">Apoplast</location>
    </subcellularLocation>
</comment>
<keyword evidence="11" id="KW-1185">Reference proteome</keyword>
<dbReference type="EMBL" id="BAABME010009566">
    <property type="protein sequence ID" value="GAA0175392.1"/>
    <property type="molecule type" value="Genomic_DNA"/>
</dbReference>
<dbReference type="GO" id="GO:1901371">
    <property type="term" value="P:regulation of leaf morphogenesis"/>
    <property type="evidence" value="ECO:0007669"/>
    <property type="project" value="TreeGrafter"/>
</dbReference>
<comment type="caution">
    <text evidence="10">The sequence shown here is derived from an EMBL/GenBank/DDBJ whole genome shotgun (WGS) entry which is preliminary data.</text>
</comment>
<dbReference type="PANTHER" id="PTHR33348:SF3">
    <property type="entry name" value="PRECURSOR OF CEP1"/>
    <property type="match status" value="1"/>
</dbReference>
<evidence type="ECO:0000313" key="11">
    <source>
        <dbReference type="Proteomes" id="UP001454036"/>
    </source>
</evidence>
<keyword evidence="7" id="KW-0379">Hydroxylation</keyword>
<keyword evidence="9" id="KW-0812">Transmembrane</keyword>
<keyword evidence="6" id="KW-0732">Signal</keyword>
<dbReference type="GO" id="GO:0005179">
    <property type="term" value="F:hormone activity"/>
    <property type="evidence" value="ECO:0007669"/>
    <property type="project" value="UniProtKB-KW"/>
</dbReference>
<organism evidence="10 11">
    <name type="scientific">Lithospermum erythrorhizon</name>
    <name type="common">Purple gromwell</name>
    <name type="synonym">Lithospermum officinale var. erythrorhizon</name>
    <dbReference type="NCBI Taxonomy" id="34254"/>
    <lineage>
        <taxon>Eukaryota</taxon>
        <taxon>Viridiplantae</taxon>
        <taxon>Streptophyta</taxon>
        <taxon>Embryophyta</taxon>
        <taxon>Tracheophyta</taxon>
        <taxon>Spermatophyta</taxon>
        <taxon>Magnoliopsida</taxon>
        <taxon>eudicotyledons</taxon>
        <taxon>Gunneridae</taxon>
        <taxon>Pentapetalae</taxon>
        <taxon>asterids</taxon>
        <taxon>lamiids</taxon>
        <taxon>Boraginales</taxon>
        <taxon>Boraginaceae</taxon>
        <taxon>Boraginoideae</taxon>
        <taxon>Lithospermeae</taxon>
        <taxon>Lithospermum</taxon>
    </lineage>
</organism>
<evidence type="ECO:0000256" key="9">
    <source>
        <dbReference type="SAM" id="Phobius"/>
    </source>
</evidence>
<evidence type="ECO:0000256" key="2">
    <source>
        <dbReference type="ARBA" id="ARBA00008963"/>
    </source>
</evidence>
<protein>
    <submittedName>
        <fullName evidence="10">Uncharacterized protein</fullName>
    </submittedName>
</protein>
<dbReference type="Proteomes" id="UP001454036">
    <property type="component" value="Unassembled WGS sequence"/>
</dbReference>
<evidence type="ECO:0000256" key="8">
    <source>
        <dbReference type="SAM" id="MobiDB-lite"/>
    </source>
</evidence>
<dbReference type="GO" id="GO:0048046">
    <property type="term" value="C:apoplast"/>
    <property type="evidence" value="ECO:0007669"/>
    <property type="project" value="UniProtKB-SubCell"/>
</dbReference>
<dbReference type="InterPro" id="IPR033250">
    <property type="entry name" value="CEP"/>
</dbReference>
<evidence type="ECO:0000313" key="10">
    <source>
        <dbReference type="EMBL" id="GAA0175392.1"/>
    </source>
</evidence>